<dbReference type="Gene3D" id="3.40.50.11780">
    <property type="match status" value="2"/>
</dbReference>
<dbReference type="InterPro" id="IPR020287">
    <property type="entry name" value="Tail_sheath_C"/>
</dbReference>
<protein>
    <recommendedName>
        <fullName evidence="6">Phage tail protein</fullName>
    </recommendedName>
</protein>
<evidence type="ECO:0000259" key="2">
    <source>
        <dbReference type="Pfam" id="PF04984"/>
    </source>
</evidence>
<dbReference type="EMBL" id="BMKW01000008">
    <property type="protein sequence ID" value="GGJ24148.1"/>
    <property type="molecule type" value="Genomic_DNA"/>
</dbReference>
<evidence type="ECO:0008006" key="6">
    <source>
        <dbReference type="Google" id="ProtNLM"/>
    </source>
</evidence>
<dbReference type="PANTHER" id="PTHR35861:SF1">
    <property type="entry name" value="PHAGE TAIL SHEATH PROTEIN"/>
    <property type="match status" value="1"/>
</dbReference>
<dbReference type="RefSeq" id="WP_229681378.1">
    <property type="nucleotide sequence ID" value="NZ_BMKW01000008.1"/>
</dbReference>
<evidence type="ECO:0000313" key="5">
    <source>
        <dbReference type="Proteomes" id="UP000661507"/>
    </source>
</evidence>
<dbReference type="Pfam" id="PF04984">
    <property type="entry name" value="Phage_sheath_1"/>
    <property type="match status" value="1"/>
</dbReference>
<proteinExistence type="inferred from homology"/>
<comment type="caution">
    <text evidence="4">The sequence shown here is derived from an EMBL/GenBank/DDBJ whole genome shotgun (WGS) entry which is preliminary data.</text>
</comment>
<gene>
    <name evidence="4" type="ORF">GCM10011320_34250</name>
</gene>
<name>A0A917KRI6_9PROT</name>
<evidence type="ECO:0000256" key="1">
    <source>
        <dbReference type="ARBA" id="ARBA00008005"/>
    </source>
</evidence>
<keyword evidence="5" id="KW-1185">Reference proteome</keyword>
<comment type="similarity">
    <text evidence="1">Belongs to the myoviridae tail sheath protein family.</text>
</comment>
<reference evidence="4" key="1">
    <citation type="journal article" date="2014" name="Int. J. Syst. Evol. Microbiol.">
        <title>Complete genome sequence of Corynebacterium casei LMG S-19264T (=DSM 44701T), isolated from a smear-ripened cheese.</title>
        <authorList>
            <consortium name="US DOE Joint Genome Institute (JGI-PGF)"/>
            <person name="Walter F."/>
            <person name="Albersmeier A."/>
            <person name="Kalinowski J."/>
            <person name="Ruckert C."/>
        </authorList>
    </citation>
    <scope>NUCLEOTIDE SEQUENCE</scope>
    <source>
        <strain evidence="4">CGMCC 1.3617</strain>
    </source>
</reference>
<feature type="domain" description="Tail sheath protein subtilisin-like" evidence="2">
    <location>
        <begin position="783"/>
        <end position="938"/>
    </location>
</feature>
<dbReference type="InterPro" id="IPR052042">
    <property type="entry name" value="Tail_sheath_structural"/>
</dbReference>
<reference evidence="4" key="2">
    <citation type="submission" date="2020-09" db="EMBL/GenBank/DDBJ databases">
        <authorList>
            <person name="Sun Q."/>
            <person name="Zhou Y."/>
        </authorList>
    </citation>
    <scope>NUCLEOTIDE SEQUENCE</scope>
    <source>
        <strain evidence="4">CGMCC 1.3617</strain>
    </source>
</reference>
<evidence type="ECO:0000259" key="3">
    <source>
        <dbReference type="Pfam" id="PF17482"/>
    </source>
</evidence>
<feature type="domain" description="Tail sheath protein C-terminal" evidence="3">
    <location>
        <begin position="940"/>
        <end position="1045"/>
    </location>
</feature>
<dbReference type="InterPro" id="IPR035089">
    <property type="entry name" value="Phage_sheath_subtilisin"/>
</dbReference>
<evidence type="ECO:0000313" key="4">
    <source>
        <dbReference type="EMBL" id="GGJ24148.1"/>
    </source>
</evidence>
<dbReference type="AlphaFoldDB" id="A0A917KRI6"/>
<dbReference type="PANTHER" id="PTHR35861">
    <property type="match status" value="1"/>
</dbReference>
<sequence>MPEYLSPGVYVEEIDTGPKPIEGVSTSTAGMVGVTERGPVNVPILLTSAGEYDRWFGGILPIGDFTDPADPDRAHCYLPHAVQGFFTNGGKRAYVVRVAADEAQRAQGSLFDRAEPNDANSVLLRRAGQGEGSAGTPLLYVLDRTNVNAGDTLRVGDGSRAEYRALFNPPFPAAATAAHLALGAPLLRSHAAGPNMVRISAAGAPIGAATLSNAAAAGDTAIVIDTAVNLAAQGLPFLVQLSAGGVTHIAAVREAPVNVGVNLFRTVLNDPLPQAYDAAAATAVTLLPSGGAGNRALDVAAAPGDALAFIITPPALPAGDVIEFEQGSASHEVRLRGTLSNLTLRRPLPAASGPGTRLDHVTLADDGAIAAKALTAIGTAGTRVLALNDRVGLAVGQVVRVGAGPTEEFNIIVAIPGERGAAPDAGNVTLAHGISAEQPLGAAVAAQVAPAFPVGGRQATRSVLAAAAGAMDLVVAAGQGYAAADGVRLTTPDGLVSYNRVGANAAPANAGQVQLTGALDRTHEMGEPVAERRALLTVQALDVGAWGNRLLLSVEDEPTGLAASARTTLLTPPLQMRLTSLTGIEAGTLLRVTNPGSGNQVLLKVRSTNTSNASVTLDGPGLDAVALAALGPIGGPLDIGSVEFRITVRLLRRPDAAVPSRNTQVIATEVFRHLSLDHRHSRYAPSVIGDINGDLRLEDGRPEGESAYVRLTDTAANLAATEAIRPGPETLVDPLPTGQTQPARHALANGDDSVATLTDLTYIGQDDPEPADRTGLNALRNIQQISLVAIPGQASAQLHAELIAHCELMRYRFAVLDGRTSEDSLADIQAQRQAFDTKYAALYYPWLTLPDPMPDNLAILRDFALPPSGHVLGIYARTDEDRGVHKAPANEVVRGITGLTRNLSKGEHDILNPSPVNINVIRDFRVDGRGIRVWGARCITSDSDHKYVPVRRLLIFLERSIDLGLQWVVFEPNSEALWARVRRTVANFLTDVWRSGALEGTKAEEAFFVKCDRTTMTQTDIDNGRLICVIGVAPVKPAEFVIIRIGLFTAHGEE</sequence>
<organism evidence="4 5">
    <name type="scientific">Neoroseomonas lacus</name>
    <dbReference type="NCBI Taxonomy" id="287609"/>
    <lineage>
        <taxon>Bacteria</taxon>
        <taxon>Pseudomonadati</taxon>
        <taxon>Pseudomonadota</taxon>
        <taxon>Alphaproteobacteria</taxon>
        <taxon>Acetobacterales</taxon>
        <taxon>Acetobacteraceae</taxon>
        <taxon>Neoroseomonas</taxon>
    </lineage>
</organism>
<dbReference type="Pfam" id="PF17482">
    <property type="entry name" value="Phage_sheath_1C"/>
    <property type="match status" value="1"/>
</dbReference>
<dbReference type="Proteomes" id="UP000661507">
    <property type="component" value="Unassembled WGS sequence"/>
</dbReference>
<accession>A0A917KRI6</accession>